<evidence type="ECO:0000259" key="1">
    <source>
        <dbReference type="PROSITE" id="PS50983"/>
    </source>
</evidence>
<dbReference type="PROSITE" id="PS51257">
    <property type="entry name" value="PROKAR_LIPOPROTEIN"/>
    <property type="match status" value="1"/>
</dbReference>
<reference evidence="2 3" key="1">
    <citation type="submission" date="2021-01" db="EMBL/GenBank/DDBJ databases">
        <title>Prevotella A2931 sp. nov.</title>
        <authorList>
            <person name="Buhl M."/>
            <person name="Oberhettinger P."/>
        </authorList>
    </citation>
    <scope>NUCLEOTIDE SEQUENCE [LARGE SCALE GENOMIC DNA]</scope>
    <source>
        <strain evidence="2 3">A2931</strain>
    </source>
</reference>
<dbReference type="PANTHER" id="PTHR30535">
    <property type="entry name" value="VITAMIN B12-BINDING PROTEIN"/>
    <property type="match status" value="1"/>
</dbReference>
<dbReference type="EMBL" id="JAERMS010000030">
    <property type="protein sequence ID" value="MBO1363895.1"/>
    <property type="molecule type" value="Genomic_DNA"/>
</dbReference>
<dbReference type="SUPFAM" id="SSF53807">
    <property type="entry name" value="Helical backbone' metal receptor"/>
    <property type="match status" value="1"/>
</dbReference>
<organism evidence="2 3">
    <name type="scientific">Prevotella illustrans</name>
    <dbReference type="NCBI Taxonomy" id="2800387"/>
    <lineage>
        <taxon>Bacteria</taxon>
        <taxon>Pseudomonadati</taxon>
        <taxon>Bacteroidota</taxon>
        <taxon>Bacteroidia</taxon>
        <taxon>Bacteroidales</taxon>
        <taxon>Prevotellaceae</taxon>
        <taxon>Prevotella</taxon>
    </lineage>
</organism>
<name>A0ABS3M6Z4_9BACT</name>
<dbReference type="InterPro" id="IPR002491">
    <property type="entry name" value="ABC_transptr_periplasmic_BD"/>
</dbReference>
<dbReference type="RefSeq" id="WP_107582918.1">
    <property type="nucleotide sequence ID" value="NZ_JAERMS010000030.1"/>
</dbReference>
<proteinExistence type="predicted"/>
<keyword evidence="3" id="KW-1185">Reference proteome</keyword>
<feature type="domain" description="Fe/B12 periplasmic-binding" evidence="1">
    <location>
        <begin position="94"/>
        <end position="362"/>
    </location>
</feature>
<dbReference type="Gene3D" id="3.40.50.1980">
    <property type="entry name" value="Nitrogenase molybdenum iron protein domain"/>
    <property type="match status" value="2"/>
</dbReference>
<dbReference type="Proteomes" id="UP000664265">
    <property type="component" value="Unassembled WGS sequence"/>
</dbReference>
<dbReference type="Pfam" id="PF01497">
    <property type="entry name" value="Peripla_BP_2"/>
    <property type="match status" value="1"/>
</dbReference>
<sequence length="376" mass="42249">MRKVCFAFLFSALSFLFSCNGHRNSAVTEAGDTLRLRFARLLTIVRHPHYSLVTLTDPWHEGKTLHSYVLVPRQDSAVAGPLPAGTVVYTPVRRSVVFTTVHCGLLYDLQAQDAINGVCDLQYIRIPDLQRRAASGSVADCGNGMSADIERLVAVKPQALIVSPYENYGGYDKLREIGIPIIEAADYMEATPLGRAEWMRFYGMLYGKEDEARQLFDRVSHSYQALCSKVKKTRRRPMVVTERKTGGVWYVPGGRSFMARLIADAGGRYAFGADRSAGSLSLSFEQVLDGAGQSDVWLYKYGDHPATLTELQAEYNGYMAMKAFRTGRVYGADTNKNRYFEESSFHPDRVLRDMIAIFHPELKPGPLRYYHRLNAQ</sequence>
<dbReference type="InterPro" id="IPR050902">
    <property type="entry name" value="ABC_Transporter_SBP"/>
</dbReference>
<evidence type="ECO:0000313" key="2">
    <source>
        <dbReference type="EMBL" id="MBO1363895.1"/>
    </source>
</evidence>
<accession>A0ABS3M6Z4</accession>
<dbReference type="PROSITE" id="PS50983">
    <property type="entry name" value="FE_B12_PBP"/>
    <property type="match status" value="1"/>
</dbReference>
<gene>
    <name evidence="2" type="ORF">JHU38_08955</name>
</gene>
<evidence type="ECO:0000313" key="3">
    <source>
        <dbReference type="Proteomes" id="UP000664265"/>
    </source>
</evidence>
<dbReference type="PANTHER" id="PTHR30535:SF34">
    <property type="entry name" value="MOLYBDATE-BINDING PROTEIN MOLA"/>
    <property type="match status" value="1"/>
</dbReference>
<comment type="caution">
    <text evidence="2">The sequence shown here is derived from an EMBL/GenBank/DDBJ whole genome shotgun (WGS) entry which is preliminary data.</text>
</comment>
<protein>
    <submittedName>
        <fullName evidence="2">ABC transporter substrate-binding protein</fullName>
    </submittedName>
</protein>